<keyword evidence="3" id="KW-1003">Cell membrane</keyword>
<evidence type="ECO:0000256" key="2">
    <source>
        <dbReference type="ARBA" id="ARBA00022448"/>
    </source>
</evidence>
<feature type="transmembrane region" description="Helical" evidence="8">
    <location>
        <begin position="221"/>
        <end position="246"/>
    </location>
</feature>
<keyword evidence="2" id="KW-0813">Transport</keyword>
<dbReference type="CDD" id="cd13138">
    <property type="entry name" value="MATE_yoeA_like"/>
    <property type="match status" value="1"/>
</dbReference>
<evidence type="ECO:0000256" key="1">
    <source>
        <dbReference type="ARBA" id="ARBA00004651"/>
    </source>
</evidence>
<accession>A0ABW3SZ09</accession>
<feature type="transmembrane region" description="Helical" evidence="8">
    <location>
        <begin position="419"/>
        <end position="437"/>
    </location>
</feature>
<organism evidence="9 10">
    <name type="scientific">Phenylobacterium conjunctum</name>
    <dbReference type="NCBI Taxonomy" id="1298959"/>
    <lineage>
        <taxon>Bacteria</taxon>
        <taxon>Pseudomonadati</taxon>
        <taxon>Pseudomonadota</taxon>
        <taxon>Alphaproteobacteria</taxon>
        <taxon>Caulobacterales</taxon>
        <taxon>Caulobacteraceae</taxon>
        <taxon>Phenylobacterium</taxon>
    </lineage>
</organism>
<feature type="transmembrane region" description="Helical" evidence="8">
    <location>
        <begin position="279"/>
        <end position="297"/>
    </location>
</feature>
<keyword evidence="10" id="KW-1185">Reference proteome</keyword>
<evidence type="ECO:0000256" key="7">
    <source>
        <dbReference type="SAM" id="MobiDB-lite"/>
    </source>
</evidence>
<feature type="compositionally biased region" description="Gly residues" evidence="7">
    <location>
        <begin position="16"/>
        <end position="29"/>
    </location>
</feature>
<dbReference type="InterPro" id="IPR002528">
    <property type="entry name" value="MATE_fam"/>
</dbReference>
<proteinExistence type="predicted"/>
<comment type="caution">
    <text evidence="9">The sequence shown here is derived from an EMBL/GenBank/DDBJ whole genome shotgun (WGS) entry which is preliminary data.</text>
</comment>
<evidence type="ECO:0000313" key="9">
    <source>
        <dbReference type="EMBL" id="MFD1190139.1"/>
    </source>
</evidence>
<gene>
    <name evidence="9" type="ORF">ACFQ27_06055</name>
</gene>
<feature type="transmembrane region" description="Helical" evidence="8">
    <location>
        <begin position="449"/>
        <end position="469"/>
    </location>
</feature>
<feature type="transmembrane region" description="Helical" evidence="8">
    <location>
        <begin position="194"/>
        <end position="215"/>
    </location>
</feature>
<evidence type="ECO:0000256" key="4">
    <source>
        <dbReference type="ARBA" id="ARBA00022692"/>
    </source>
</evidence>
<keyword evidence="5 8" id="KW-1133">Transmembrane helix</keyword>
<feature type="region of interest" description="Disordered" evidence="7">
    <location>
        <begin position="485"/>
        <end position="534"/>
    </location>
</feature>
<sequence>MNASVKQEAAAPGPGGPHGMRPGGPGGRRGMPDLTTGPIGRTLVMFALPVLGTNVLQSMNGTANAVWVSHALGPAALTATTNANTIFFLMLGAVFGITMAANLMIGQAIGAGDRSLAKRVIGTAIVFFLGVSMLVGLLGYTLTPAILTAMQTPPDAKIDAIIYLRVIFMAIPFMYFFSFIQMAQRGTGDSRTPFYFSLFAVAMEVTLNPLLILGIGPFPQMGIAGSATATLVSQTITLGLIIAWLWRKDSILILKRQDWPLLKPDLTIMRSLVTKGLPMGMQMLVVSGAALIMTRFVNGYGSQTAAAYGAAIQMWNYVQMPAMALGMAVSSMAAQNVGAGRMDRVDRVALIGSGYAAALSAGPILIIYVIEPIVMRLFLPAGSPSIPIAIHINSIVLWAFIPMGVSFVLSGIVRATGSVTPPLVAMLIALWVIRIPFAMLLEPHLGANAIWWSFPVGAGALLLMSTSWYRWGPWRKARLLDTTPRGEVPDLGQSLPGGVEETEAAEAAAEASREALIGSAPSAPNRPGSAAPAE</sequence>
<protein>
    <submittedName>
        <fullName evidence="9">MATE family efflux transporter</fullName>
    </submittedName>
</protein>
<evidence type="ECO:0000256" key="5">
    <source>
        <dbReference type="ARBA" id="ARBA00022989"/>
    </source>
</evidence>
<feature type="region of interest" description="Disordered" evidence="7">
    <location>
        <begin position="1"/>
        <end position="34"/>
    </location>
</feature>
<dbReference type="Pfam" id="PF01554">
    <property type="entry name" value="MatE"/>
    <property type="match status" value="2"/>
</dbReference>
<dbReference type="Proteomes" id="UP001597216">
    <property type="component" value="Unassembled WGS sequence"/>
</dbReference>
<dbReference type="PANTHER" id="PTHR43549">
    <property type="entry name" value="MULTIDRUG RESISTANCE PROTEIN YPNP-RELATED"/>
    <property type="match status" value="1"/>
</dbReference>
<comment type="subcellular location">
    <subcellularLocation>
        <location evidence="1">Cell membrane</location>
        <topology evidence="1">Multi-pass membrane protein</topology>
    </subcellularLocation>
</comment>
<evidence type="ECO:0000256" key="3">
    <source>
        <dbReference type="ARBA" id="ARBA00022475"/>
    </source>
</evidence>
<evidence type="ECO:0000313" key="10">
    <source>
        <dbReference type="Proteomes" id="UP001597216"/>
    </source>
</evidence>
<keyword evidence="4 8" id="KW-0812">Transmembrane</keyword>
<evidence type="ECO:0000256" key="8">
    <source>
        <dbReference type="SAM" id="Phobius"/>
    </source>
</evidence>
<dbReference type="NCBIfam" id="TIGR00797">
    <property type="entry name" value="matE"/>
    <property type="match status" value="1"/>
</dbReference>
<feature type="transmembrane region" description="Helical" evidence="8">
    <location>
        <begin position="390"/>
        <end position="412"/>
    </location>
</feature>
<name>A0ABW3SZ09_9CAUL</name>
<feature type="transmembrane region" description="Helical" evidence="8">
    <location>
        <begin position="121"/>
        <end position="142"/>
    </location>
</feature>
<dbReference type="PANTHER" id="PTHR43549:SF3">
    <property type="entry name" value="MULTIDRUG RESISTANCE PROTEIN YPNP-RELATED"/>
    <property type="match status" value="1"/>
</dbReference>
<keyword evidence="6 8" id="KW-0472">Membrane</keyword>
<feature type="transmembrane region" description="Helical" evidence="8">
    <location>
        <begin position="349"/>
        <end position="370"/>
    </location>
</feature>
<dbReference type="RefSeq" id="WP_374348481.1">
    <property type="nucleotide sequence ID" value="NZ_JBHTLQ010000009.1"/>
</dbReference>
<dbReference type="EMBL" id="JBHTLQ010000009">
    <property type="protein sequence ID" value="MFD1190139.1"/>
    <property type="molecule type" value="Genomic_DNA"/>
</dbReference>
<evidence type="ECO:0000256" key="6">
    <source>
        <dbReference type="ARBA" id="ARBA00023136"/>
    </source>
</evidence>
<feature type="transmembrane region" description="Helical" evidence="8">
    <location>
        <begin position="86"/>
        <end position="109"/>
    </location>
</feature>
<dbReference type="InterPro" id="IPR052031">
    <property type="entry name" value="Membrane_Transporter-Flippase"/>
</dbReference>
<feature type="transmembrane region" description="Helical" evidence="8">
    <location>
        <begin position="162"/>
        <end position="182"/>
    </location>
</feature>
<reference evidence="10" key="1">
    <citation type="journal article" date="2019" name="Int. J. Syst. Evol. Microbiol.">
        <title>The Global Catalogue of Microorganisms (GCM) 10K type strain sequencing project: providing services to taxonomists for standard genome sequencing and annotation.</title>
        <authorList>
            <consortium name="The Broad Institute Genomics Platform"/>
            <consortium name="The Broad Institute Genome Sequencing Center for Infectious Disease"/>
            <person name="Wu L."/>
            <person name="Ma J."/>
        </authorList>
    </citation>
    <scope>NUCLEOTIDE SEQUENCE [LARGE SCALE GENOMIC DNA]</scope>
    <source>
        <strain evidence="10">CCUG 55074</strain>
    </source>
</reference>
<feature type="transmembrane region" description="Helical" evidence="8">
    <location>
        <begin position="317"/>
        <end position="337"/>
    </location>
</feature>